<accession>A0A9D4ZET8</accession>
<evidence type="ECO:0000313" key="2">
    <source>
        <dbReference type="Proteomes" id="UP000886520"/>
    </source>
</evidence>
<gene>
    <name evidence="1" type="ORF">GOP47_0012880</name>
</gene>
<dbReference type="Proteomes" id="UP000886520">
    <property type="component" value="Chromosome 12"/>
</dbReference>
<reference evidence="1" key="1">
    <citation type="submission" date="2021-01" db="EMBL/GenBank/DDBJ databases">
        <title>Adiantum capillus-veneris genome.</title>
        <authorList>
            <person name="Fang Y."/>
            <person name="Liao Q."/>
        </authorList>
    </citation>
    <scope>NUCLEOTIDE SEQUENCE</scope>
    <source>
        <strain evidence="1">H3</strain>
        <tissue evidence="1">Leaf</tissue>
    </source>
</reference>
<protein>
    <submittedName>
        <fullName evidence="1">Uncharacterized protein</fullName>
    </submittedName>
</protein>
<proteinExistence type="predicted"/>
<sequence length="155" mass="17493">MLCNYINLVEETPNHIDDNLSQVPATPLMGATENEVAFALKFMANQMEDDLFNGNTAPDSPQQSTLLQPMSFMEILQRGRCQQDDQLQDAHCNGEAASHRSSQEQCVQQQGLDQNEEYINLEIFTVPHTLHNSEQARIIDLLRVPVTEASIRRVP</sequence>
<name>A0A9D4ZET8_ADICA</name>
<comment type="caution">
    <text evidence="1">The sequence shown here is derived from an EMBL/GenBank/DDBJ whole genome shotgun (WGS) entry which is preliminary data.</text>
</comment>
<organism evidence="1 2">
    <name type="scientific">Adiantum capillus-veneris</name>
    <name type="common">Maidenhair fern</name>
    <dbReference type="NCBI Taxonomy" id="13818"/>
    <lineage>
        <taxon>Eukaryota</taxon>
        <taxon>Viridiplantae</taxon>
        <taxon>Streptophyta</taxon>
        <taxon>Embryophyta</taxon>
        <taxon>Tracheophyta</taxon>
        <taxon>Polypodiopsida</taxon>
        <taxon>Polypodiidae</taxon>
        <taxon>Polypodiales</taxon>
        <taxon>Pteridineae</taxon>
        <taxon>Pteridaceae</taxon>
        <taxon>Vittarioideae</taxon>
        <taxon>Adiantum</taxon>
    </lineage>
</organism>
<dbReference type="AlphaFoldDB" id="A0A9D4ZET8"/>
<evidence type="ECO:0000313" key="1">
    <source>
        <dbReference type="EMBL" id="KAI5072774.1"/>
    </source>
</evidence>
<dbReference type="OrthoDB" id="2007289at2759"/>
<keyword evidence="2" id="KW-1185">Reference proteome</keyword>
<dbReference type="EMBL" id="JABFUD020000012">
    <property type="protein sequence ID" value="KAI5072774.1"/>
    <property type="molecule type" value="Genomic_DNA"/>
</dbReference>